<evidence type="ECO:0000313" key="13">
    <source>
        <dbReference type="EMBL" id="MDQ8208711.1"/>
    </source>
</evidence>
<evidence type="ECO:0000256" key="7">
    <source>
        <dbReference type="RuleBase" id="RU004326"/>
    </source>
</evidence>
<evidence type="ECO:0000259" key="11">
    <source>
        <dbReference type="Pfam" id="PF02879"/>
    </source>
</evidence>
<dbReference type="InterPro" id="IPR005845">
    <property type="entry name" value="A-D-PHexomutase_a/b/a-II"/>
</dbReference>
<evidence type="ECO:0000259" key="9">
    <source>
        <dbReference type="Pfam" id="PF00408"/>
    </source>
</evidence>
<dbReference type="InterPro" id="IPR016055">
    <property type="entry name" value="A-D-PHexomutase_a/b/a-I/II/III"/>
</dbReference>
<dbReference type="InterPro" id="IPR006352">
    <property type="entry name" value="GlmM_bact"/>
</dbReference>
<comment type="catalytic activity">
    <reaction evidence="8">
        <text>alpha-D-glucosamine 1-phosphate = D-glucosamine 6-phosphate</text>
        <dbReference type="Rhea" id="RHEA:23424"/>
        <dbReference type="ChEBI" id="CHEBI:58516"/>
        <dbReference type="ChEBI" id="CHEBI:58725"/>
        <dbReference type="EC" id="5.4.2.10"/>
    </reaction>
</comment>
<evidence type="ECO:0000313" key="14">
    <source>
        <dbReference type="Proteomes" id="UP001225316"/>
    </source>
</evidence>
<keyword evidence="4 7" id="KW-0479">Metal-binding</keyword>
<sequence>MTKYFGTDGIRGRFGSPLMCPSFAFRLGCALGDYLQQLRPGERHAVVMGRDTRFSGEALCAALTAGLNQGQVEVYFAGVVPTPAVAKAVLDHQADLGIAVTASHNPSCDNGIKLFDHRACKFEEAQELGIEALVDQQADAPAEWPQPSFTKINSESDYVSHLQSLLAKDSLRDWDVVLDLANGATVHTTPAVFQRWGARLHLLGDQPDGVNINDGVGSECPAQLARAVLERGARIGVAHDGDGDRLVVCDETGTIVDGDILLAIFGRYYMAAGALKAKALVATIHSNLGLDCALRDAGGRVERVGVGDRNVACRMRELGANVGGESSGHIIFSDYATTGDGLLAAIKIIELMCQTGKPLSELRQEVTLFPQCTLNLRVADKIPLHDLTGLQAAIQEVEAALGEEGRVLVRYSGTEPKLRLLVEGPTLFEVEQALKSIEIAARQELSVIDS</sequence>
<dbReference type="PANTHER" id="PTHR42946:SF1">
    <property type="entry name" value="PHOSPHOGLUCOMUTASE (ALPHA-D-GLUCOSE-1,6-BISPHOSPHATE-DEPENDENT)"/>
    <property type="match status" value="1"/>
</dbReference>
<dbReference type="Proteomes" id="UP001225316">
    <property type="component" value="Unassembled WGS sequence"/>
</dbReference>
<evidence type="ECO:0000256" key="2">
    <source>
        <dbReference type="ARBA" id="ARBA00010231"/>
    </source>
</evidence>
<comment type="cofactor">
    <cofactor evidence="1">
        <name>Mg(2+)</name>
        <dbReference type="ChEBI" id="CHEBI:18420"/>
    </cofactor>
</comment>
<dbReference type="GO" id="GO:0008966">
    <property type="term" value="F:phosphoglucosamine mutase activity"/>
    <property type="evidence" value="ECO:0007669"/>
    <property type="project" value="UniProtKB-EC"/>
</dbReference>
<dbReference type="InterPro" id="IPR005843">
    <property type="entry name" value="A-D-PHexomutase_C"/>
</dbReference>
<keyword evidence="6 8" id="KW-0413">Isomerase</keyword>
<dbReference type="SUPFAM" id="SSF55957">
    <property type="entry name" value="Phosphoglucomutase, C-terminal domain"/>
    <property type="match status" value="1"/>
</dbReference>
<evidence type="ECO:0000256" key="3">
    <source>
        <dbReference type="ARBA" id="ARBA00022553"/>
    </source>
</evidence>
<dbReference type="Pfam" id="PF02880">
    <property type="entry name" value="PGM_PMM_III"/>
    <property type="match status" value="1"/>
</dbReference>
<dbReference type="PANTHER" id="PTHR42946">
    <property type="entry name" value="PHOSPHOHEXOSE MUTASE"/>
    <property type="match status" value="1"/>
</dbReference>
<dbReference type="InterPro" id="IPR005841">
    <property type="entry name" value="Alpha-D-phosphohexomutase_SF"/>
</dbReference>
<dbReference type="NCBIfam" id="TIGR01455">
    <property type="entry name" value="glmM"/>
    <property type="match status" value="1"/>
</dbReference>
<evidence type="ECO:0000256" key="6">
    <source>
        <dbReference type="ARBA" id="ARBA00023235"/>
    </source>
</evidence>
<keyword evidence="14" id="KW-1185">Reference proteome</keyword>
<evidence type="ECO:0000256" key="5">
    <source>
        <dbReference type="ARBA" id="ARBA00022842"/>
    </source>
</evidence>
<dbReference type="Pfam" id="PF02879">
    <property type="entry name" value="PGM_PMM_II"/>
    <property type="match status" value="1"/>
</dbReference>
<evidence type="ECO:0000256" key="4">
    <source>
        <dbReference type="ARBA" id="ARBA00022723"/>
    </source>
</evidence>
<organism evidence="13 14">
    <name type="scientific">Thalassobacterium maritimum</name>
    <dbReference type="NCBI Taxonomy" id="3041265"/>
    <lineage>
        <taxon>Bacteria</taxon>
        <taxon>Pseudomonadati</taxon>
        <taxon>Verrucomicrobiota</taxon>
        <taxon>Opitutia</taxon>
        <taxon>Puniceicoccales</taxon>
        <taxon>Coraliomargaritaceae</taxon>
        <taxon>Thalassobacterium</taxon>
    </lineage>
</organism>
<dbReference type="InterPro" id="IPR050060">
    <property type="entry name" value="Phosphoglucosamine_mutase"/>
</dbReference>
<dbReference type="Pfam" id="PF00408">
    <property type="entry name" value="PGM_PMM_IV"/>
    <property type="match status" value="1"/>
</dbReference>
<dbReference type="SUPFAM" id="SSF53738">
    <property type="entry name" value="Phosphoglucomutase, first 3 domains"/>
    <property type="match status" value="3"/>
</dbReference>
<feature type="domain" description="Alpha-D-phosphohexomutase alpha/beta/alpha" evidence="11">
    <location>
        <begin position="157"/>
        <end position="253"/>
    </location>
</feature>
<dbReference type="Pfam" id="PF02878">
    <property type="entry name" value="PGM_PMM_I"/>
    <property type="match status" value="1"/>
</dbReference>
<dbReference type="PRINTS" id="PR00509">
    <property type="entry name" value="PGMPMM"/>
</dbReference>
<evidence type="ECO:0000259" key="10">
    <source>
        <dbReference type="Pfam" id="PF02878"/>
    </source>
</evidence>
<dbReference type="InterPro" id="IPR005844">
    <property type="entry name" value="A-D-PHexomutase_a/b/a-I"/>
</dbReference>
<gene>
    <name evidence="13" type="primary">glmM</name>
    <name evidence="13" type="ORF">QEH52_14385</name>
</gene>
<keyword evidence="5 7" id="KW-0460">Magnesium</keyword>
<dbReference type="Gene3D" id="3.40.120.10">
    <property type="entry name" value="Alpha-D-Glucose-1,6-Bisphosphate, subunit A, domain 3"/>
    <property type="match status" value="3"/>
</dbReference>
<dbReference type="PROSITE" id="PS00710">
    <property type="entry name" value="PGM_PMM"/>
    <property type="match status" value="1"/>
</dbReference>
<dbReference type="RefSeq" id="WP_308951364.1">
    <property type="nucleotide sequence ID" value="NZ_JARXHW010000038.1"/>
</dbReference>
<feature type="domain" description="Alpha-D-phosphohexomutase C-terminal" evidence="9">
    <location>
        <begin position="374"/>
        <end position="432"/>
    </location>
</feature>
<accession>A0ABU1AX35</accession>
<proteinExistence type="inferred from homology"/>
<feature type="domain" description="Alpha-D-phosphohexomutase alpha/beta/alpha" evidence="12">
    <location>
        <begin position="257"/>
        <end position="365"/>
    </location>
</feature>
<dbReference type="InterPro" id="IPR036900">
    <property type="entry name" value="A-D-PHexomutase_C_sf"/>
</dbReference>
<comment type="function">
    <text evidence="8">Catalyzes the conversion of glucosamine-6-phosphate to glucosamine-1-phosphate.</text>
</comment>
<dbReference type="EC" id="5.4.2.10" evidence="8"/>
<dbReference type="InterPro" id="IPR005846">
    <property type="entry name" value="A-D-PHexomutase_a/b/a-III"/>
</dbReference>
<evidence type="ECO:0000259" key="12">
    <source>
        <dbReference type="Pfam" id="PF02880"/>
    </source>
</evidence>
<dbReference type="Gene3D" id="3.30.310.50">
    <property type="entry name" value="Alpha-D-phosphohexomutase, C-terminal domain"/>
    <property type="match status" value="1"/>
</dbReference>
<feature type="domain" description="Alpha-D-phosphohexomutase alpha/beta/alpha" evidence="10">
    <location>
        <begin position="3"/>
        <end position="137"/>
    </location>
</feature>
<keyword evidence="3" id="KW-0597">Phosphoprotein</keyword>
<protein>
    <recommendedName>
        <fullName evidence="8">Phosphoglucosamine mutase</fullName>
        <ecNumber evidence="8">5.4.2.10</ecNumber>
    </recommendedName>
</protein>
<reference evidence="13 14" key="1">
    <citation type="submission" date="2023-04" db="EMBL/GenBank/DDBJ databases">
        <title>A novel bacteria isolated from coastal sediment.</title>
        <authorList>
            <person name="Liu X.-J."/>
            <person name="Du Z.-J."/>
        </authorList>
    </citation>
    <scope>NUCLEOTIDE SEQUENCE [LARGE SCALE GENOMIC DNA]</scope>
    <source>
        <strain evidence="13 14">SDUM461003</strain>
    </source>
</reference>
<evidence type="ECO:0000256" key="8">
    <source>
        <dbReference type="RuleBase" id="RU004327"/>
    </source>
</evidence>
<comment type="caution">
    <text evidence="13">The sequence shown here is derived from an EMBL/GenBank/DDBJ whole genome shotgun (WGS) entry which is preliminary data.</text>
</comment>
<dbReference type="EMBL" id="JARXHW010000038">
    <property type="protein sequence ID" value="MDQ8208711.1"/>
    <property type="molecule type" value="Genomic_DNA"/>
</dbReference>
<evidence type="ECO:0000256" key="1">
    <source>
        <dbReference type="ARBA" id="ARBA00001946"/>
    </source>
</evidence>
<dbReference type="InterPro" id="IPR016066">
    <property type="entry name" value="A-D-PHexomutase_CS"/>
</dbReference>
<name>A0ABU1AX35_9BACT</name>
<comment type="similarity">
    <text evidence="2 7">Belongs to the phosphohexose mutase family.</text>
</comment>